<dbReference type="EMBL" id="CAJVCH010018399">
    <property type="protein sequence ID" value="CAG7685290.1"/>
    <property type="molecule type" value="Genomic_DNA"/>
</dbReference>
<evidence type="ECO:0000313" key="2">
    <source>
        <dbReference type="Proteomes" id="UP000708208"/>
    </source>
</evidence>
<dbReference type="PANTHER" id="PTHR46068">
    <property type="entry name" value="PROTEIN CBG27172"/>
    <property type="match status" value="1"/>
</dbReference>
<proteinExistence type="predicted"/>
<dbReference type="OrthoDB" id="8282817at2759"/>
<organism evidence="1 2">
    <name type="scientific">Allacma fusca</name>
    <dbReference type="NCBI Taxonomy" id="39272"/>
    <lineage>
        <taxon>Eukaryota</taxon>
        <taxon>Metazoa</taxon>
        <taxon>Ecdysozoa</taxon>
        <taxon>Arthropoda</taxon>
        <taxon>Hexapoda</taxon>
        <taxon>Collembola</taxon>
        <taxon>Symphypleona</taxon>
        <taxon>Sminthuridae</taxon>
        <taxon>Allacma</taxon>
    </lineage>
</organism>
<keyword evidence="2" id="KW-1185">Reference proteome</keyword>
<evidence type="ECO:0000313" key="1">
    <source>
        <dbReference type="EMBL" id="CAG7685290.1"/>
    </source>
</evidence>
<sequence>MTYRVIQDKLLKQGHKISIGSISHVVNSKEKIRQAKVSGLPQSKDNRPPIVRNPGNMRKVARYVSNVNPLSQRAIERKLGTSHTTVNKIIQGDLAMQTSKKHRRHTLKDRHKKNRKTNARKLYERHLAGKRSEFTMTLEETYFYIQDCSGERRIFFTNDRNLEVTPVMNKKEKFGEKIMIGGAITGRGALPLFKVPHNVKGNSHYYVSEVLKPLLDV</sequence>
<evidence type="ECO:0008006" key="3">
    <source>
        <dbReference type="Google" id="ProtNLM"/>
    </source>
</evidence>
<accession>A0A8J2J9F6</accession>
<dbReference type="AlphaFoldDB" id="A0A8J2J9F6"/>
<reference evidence="1" key="1">
    <citation type="submission" date="2021-06" db="EMBL/GenBank/DDBJ databases">
        <authorList>
            <person name="Hodson N. C."/>
            <person name="Mongue J. A."/>
            <person name="Jaron S. K."/>
        </authorList>
    </citation>
    <scope>NUCLEOTIDE SEQUENCE</scope>
</reference>
<gene>
    <name evidence="1" type="ORF">AFUS01_LOCUS3111</name>
</gene>
<name>A0A8J2J9F6_9HEXA</name>
<protein>
    <recommendedName>
        <fullName evidence="3">Transposase</fullName>
    </recommendedName>
</protein>
<dbReference type="PANTHER" id="PTHR46068:SF1">
    <property type="entry name" value="TRANSPOSASE IS30-LIKE HTH DOMAIN-CONTAINING PROTEIN"/>
    <property type="match status" value="1"/>
</dbReference>
<dbReference type="Proteomes" id="UP000708208">
    <property type="component" value="Unassembled WGS sequence"/>
</dbReference>
<comment type="caution">
    <text evidence="1">The sequence shown here is derived from an EMBL/GenBank/DDBJ whole genome shotgun (WGS) entry which is preliminary data.</text>
</comment>